<dbReference type="FunFam" id="3.30.465.10:FF:000016">
    <property type="entry name" value="probable D-lactate dehydrogenase, mitochondrial"/>
    <property type="match status" value="1"/>
</dbReference>
<accession>A0AA96VJ34</accession>
<dbReference type="PANTHER" id="PTHR11748:SF111">
    <property type="entry name" value="D-LACTATE DEHYDROGENASE, MITOCHONDRIAL-RELATED"/>
    <property type="match status" value="1"/>
</dbReference>
<comment type="cofactor">
    <cofactor evidence="1">
        <name>FAD</name>
        <dbReference type="ChEBI" id="CHEBI:57692"/>
    </cofactor>
</comment>
<evidence type="ECO:0000256" key="2">
    <source>
        <dbReference type="ARBA" id="ARBA00008000"/>
    </source>
</evidence>
<dbReference type="EC" id="1.1.2.4" evidence="7"/>
<dbReference type="GO" id="GO:0071949">
    <property type="term" value="F:FAD binding"/>
    <property type="evidence" value="ECO:0007669"/>
    <property type="project" value="InterPro"/>
</dbReference>
<keyword evidence="10" id="KW-1185">Reference proteome</keyword>
<dbReference type="InterPro" id="IPR016171">
    <property type="entry name" value="Vanillyl_alc_oxidase_C-sub2"/>
</dbReference>
<proteinExistence type="inferred from homology"/>
<dbReference type="InterPro" id="IPR016166">
    <property type="entry name" value="FAD-bd_PCMH"/>
</dbReference>
<dbReference type="GO" id="GO:0004458">
    <property type="term" value="F:D-lactate dehydrogenase (cytochrome) activity"/>
    <property type="evidence" value="ECO:0007669"/>
    <property type="project" value="UniProtKB-EC"/>
</dbReference>
<dbReference type="PROSITE" id="PS51387">
    <property type="entry name" value="FAD_PCMH"/>
    <property type="match status" value="1"/>
</dbReference>
<dbReference type="GO" id="GO:1903457">
    <property type="term" value="P:lactate catabolic process"/>
    <property type="evidence" value="ECO:0007669"/>
    <property type="project" value="TreeGrafter"/>
</dbReference>
<organism evidence="9 10">
    <name type="scientific">Methanimicrococcus stummii</name>
    <dbReference type="NCBI Taxonomy" id="3028294"/>
    <lineage>
        <taxon>Archaea</taxon>
        <taxon>Methanobacteriati</taxon>
        <taxon>Methanobacteriota</taxon>
        <taxon>Stenosarchaea group</taxon>
        <taxon>Methanomicrobia</taxon>
        <taxon>Methanosarcinales</taxon>
        <taxon>Methanosarcinaceae</taxon>
        <taxon>Methanimicrococcus</taxon>
    </lineage>
</organism>
<dbReference type="FunFam" id="1.10.45.10:FF:000001">
    <property type="entry name" value="D-lactate dehydrogenase mitochondrial"/>
    <property type="match status" value="1"/>
</dbReference>
<dbReference type="InterPro" id="IPR036318">
    <property type="entry name" value="FAD-bd_PCMH-like_sf"/>
</dbReference>
<evidence type="ECO:0000259" key="8">
    <source>
        <dbReference type="PROSITE" id="PS51387"/>
    </source>
</evidence>
<keyword evidence="4" id="KW-0274">FAD</keyword>
<evidence type="ECO:0000256" key="5">
    <source>
        <dbReference type="ARBA" id="ARBA00022946"/>
    </source>
</evidence>
<reference evidence="9 10" key="1">
    <citation type="submission" date="2023-07" db="EMBL/GenBank/DDBJ databases">
        <title>Closed genome sequence of Methanimicrococcus sp. Es2.</title>
        <authorList>
            <person name="Protasov E."/>
            <person name="Platt K."/>
            <person name="Reeh H."/>
            <person name="Poehlein A."/>
            <person name="Daniel R."/>
            <person name="Brune A."/>
        </authorList>
    </citation>
    <scope>NUCLEOTIDE SEQUENCE [LARGE SCALE GENOMIC DNA]</scope>
    <source>
        <strain evidence="9 10">Es2</strain>
    </source>
</reference>
<dbReference type="KEGG" id="mees:MmiEs2_15370"/>
<dbReference type="Gene3D" id="3.30.465.10">
    <property type="match status" value="1"/>
</dbReference>
<dbReference type="Gene3D" id="3.30.70.2740">
    <property type="match status" value="1"/>
</dbReference>
<protein>
    <recommendedName>
        <fullName evidence="7">D-lactate dehydrogenase (cytochrome)</fullName>
        <ecNumber evidence="7">1.1.2.4</ecNumber>
    </recommendedName>
</protein>
<evidence type="ECO:0000256" key="4">
    <source>
        <dbReference type="ARBA" id="ARBA00022827"/>
    </source>
</evidence>
<dbReference type="SUPFAM" id="SSF55103">
    <property type="entry name" value="FAD-linked oxidases, C-terminal domain"/>
    <property type="match status" value="1"/>
</dbReference>
<dbReference type="GO" id="GO:0008720">
    <property type="term" value="F:D-lactate dehydrogenase (NAD+) activity"/>
    <property type="evidence" value="ECO:0007669"/>
    <property type="project" value="TreeGrafter"/>
</dbReference>
<dbReference type="Pfam" id="PF02913">
    <property type="entry name" value="FAD-oxidase_C"/>
    <property type="match status" value="1"/>
</dbReference>
<keyword evidence="6 9" id="KW-0560">Oxidoreductase</keyword>
<evidence type="ECO:0000256" key="6">
    <source>
        <dbReference type="ARBA" id="ARBA00023002"/>
    </source>
</evidence>
<gene>
    <name evidence="9" type="ORF">MmiEs2_15370</name>
</gene>
<evidence type="ECO:0000256" key="7">
    <source>
        <dbReference type="ARBA" id="ARBA00038897"/>
    </source>
</evidence>
<evidence type="ECO:0000313" key="9">
    <source>
        <dbReference type="EMBL" id="WNY29311.1"/>
    </source>
</evidence>
<keyword evidence="5" id="KW-0809">Transit peptide</keyword>
<dbReference type="Proteomes" id="UP001302662">
    <property type="component" value="Chromosome"/>
</dbReference>
<name>A0AA96VJ34_9EURY</name>
<evidence type="ECO:0000256" key="3">
    <source>
        <dbReference type="ARBA" id="ARBA00022630"/>
    </source>
</evidence>
<dbReference type="InterPro" id="IPR006094">
    <property type="entry name" value="Oxid_FAD_bind_N"/>
</dbReference>
<dbReference type="SUPFAM" id="SSF56176">
    <property type="entry name" value="FAD-binding/transporter-associated domain-like"/>
    <property type="match status" value="1"/>
</dbReference>
<dbReference type="Gene3D" id="1.10.45.10">
    <property type="entry name" value="Vanillyl-alcohol Oxidase, Chain A, domain 4"/>
    <property type="match status" value="1"/>
</dbReference>
<dbReference type="EMBL" id="CP131062">
    <property type="protein sequence ID" value="WNY29311.1"/>
    <property type="molecule type" value="Genomic_DNA"/>
</dbReference>
<dbReference type="FunFam" id="3.30.70.2740:FF:000001">
    <property type="entry name" value="D-lactate dehydrogenase mitochondrial"/>
    <property type="match status" value="1"/>
</dbReference>
<comment type="similarity">
    <text evidence="2">Belongs to the FAD-binding oxidoreductase/transferase type 4 family.</text>
</comment>
<evidence type="ECO:0000313" key="10">
    <source>
        <dbReference type="Proteomes" id="UP001302662"/>
    </source>
</evidence>
<keyword evidence="3" id="KW-0285">Flavoprotein</keyword>
<dbReference type="Pfam" id="PF01565">
    <property type="entry name" value="FAD_binding_4"/>
    <property type="match status" value="1"/>
</dbReference>
<evidence type="ECO:0000256" key="1">
    <source>
        <dbReference type="ARBA" id="ARBA00001974"/>
    </source>
</evidence>
<dbReference type="PANTHER" id="PTHR11748">
    <property type="entry name" value="D-LACTATE DEHYDROGENASE"/>
    <property type="match status" value="1"/>
</dbReference>
<dbReference type="InterPro" id="IPR004113">
    <property type="entry name" value="FAD-bd_oxidored_4_C"/>
</dbReference>
<dbReference type="InterPro" id="IPR016169">
    <property type="entry name" value="FAD-bd_PCMH_sub2"/>
</dbReference>
<dbReference type="InterPro" id="IPR016164">
    <property type="entry name" value="FAD-linked_Oxase-like_C"/>
</dbReference>
<feature type="domain" description="FAD-binding PCMH-type" evidence="8">
    <location>
        <begin position="55"/>
        <end position="234"/>
    </location>
</feature>
<dbReference type="AlphaFoldDB" id="A0AA96VJ34"/>
<sequence>MQTDYKLHFACVFYILSSILRSNMDHYEELKNICKDRATAVPAELCCYGADGSQVKGKPDYVLFPKTTAEVSQILAYANTHLIPVTARGAGTGLAGGAVPVNGGILLDMSQMNQILSIDIDNIQVTVEPGIVADKLNEALKPYGFFFPPDPGSAATCTVGGQIANNASGMRCVKYGTTKNYVLNLEVVLADGSVINTGLNCLKSSSGYDLSRLLVGSEGTLGIITKAVLKIAPIPKARKLVMISFPSPENAGLSVSRVFAAGVTPSACEILDRTSVSVLTKLDPDVIFPRDGDVVLFEVDGSKNAVDEAAELLAKACEDISSSILITDDPVKMKEIWDARRLLGAAVSKIDPTKTRIYVGEDLGVPIQKLPAMISKVYEITGEVGITPMIYGHVGDGTVHVGLFIDVLDENEWQKLHAAADKLHLAAIELGGTVSSEHGIGAARGMYMEKQCGPAFTVMKTIKKALDPNGILNPGKLGL</sequence>